<accession>A0A1H8II15</accession>
<keyword evidence="2" id="KW-1185">Reference proteome</keyword>
<evidence type="ECO:0000313" key="2">
    <source>
        <dbReference type="Proteomes" id="UP000198953"/>
    </source>
</evidence>
<evidence type="ECO:0000313" key="1">
    <source>
        <dbReference type="EMBL" id="SEN67919.1"/>
    </source>
</evidence>
<dbReference type="Gene3D" id="3.90.79.10">
    <property type="entry name" value="Nucleoside Triphosphate Pyrophosphohydrolase"/>
    <property type="match status" value="1"/>
</dbReference>
<dbReference type="SUPFAM" id="SSF55811">
    <property type="entry name" value="Nudix"/>
    <property type="match status" value="1"/>
</dbReference>
<evidence type="ECO:0008006" key="3">
    <source>
        <dbReference type="Google" id="ProtNLM"/>
    </source>
</evidence>
<dbReference type="AlphaFoldDB" id="A0A1H8II15"/>
<dbReference type="EMBL" id="FOBF01000032">
    <property type="protein sequence ID" value="SEN67919.1"/>
    <property type="molecule type" value="Genomic_DNA"/>
</dbReference>
<gene>
    <name evidence="1" type="ORF">SAMN05660976_08060</name>
</gene>
<proteinExistence type="predicted"/>
<organism evidence="1 2">
    <name type="scientific">Nonomuraea pusilla</name>
    <dbReference type="NCBI Taxonomy" id="46177"/>
    <lineage>
        <taxon>Bacteria</taxon>
        <taxon>Bacillati</taxon>
        <taxon>Actinomycetota</taxon>
        <taxon>Actinomycetes</taxon>
        <taxon>Streptosporangiales</taxon>
        <taxon>Streptosporangiaceae</taxon>
        <taxon>Nonomuraea</taxon>
    </lineage>
</organism>
<protein>
    <recommendedName>
        <fullName evidence="3">NUDIX domain-containing protein</fullName>
    </recommendedName>
</protein>
<sequence>MTALARELGEEIGWTGPLSTDPGFVATFDYVTGSGRRARQYTFSVAYRGQSIALSAEHTSHRWIHPVEAGDSDLTVESAQTIREWAEKHS</sequence>
<reference evidence="1 2" key="1">
    <citation type="submission" date="2016-10" db="EMBL/GenBank/DDBJ databases">
        <authorList>
            <person name="de Groot N.N."/>
        </authorList>
    </citation>
    <scope>NUCLEOTIDE SEQUENCE [LARGE SCALE GENOMIC DNA]</scope>
    <source>
        <strain evidence="1 2">DSM 43357</strain>
    </source>
</reference>
<dbReference type="STRING" id="46177.SAMN05660976_08060"/>
<dbReference type="InterPro" id="IPR015797">
    <property type="entry name" value="NUDIX_hydrolase-like_dom_sf"/>
</dbReference>
<dbReference type="Proteomes" id="UP000198953">
    <property type="component" value="Unassembled WGS sequence"/>
</dbReference>
<name>A0A1H8II15_9ACTN</name>